<protein>
    <recommendedName>
        <fullName evidence="4">Biotrophy-associated secreted protein 2</fullName>
    </recommendedName>
</protein>
<evidence type="ECO:0000256" key="1">
    <source>
        <dbReference type="SAM" id="SignalP"/>
    </source>
</evidence>
<dbReference type="SMART" id="SM00286">
    <property type="entry name" value="PTI"/>
    <property type="match status" value="4"/>
</dbReference>
<dbReference type="OrthoDB" id="2132010at2759"/>
<keyword evidence="1" id="KW-0732">Signal</keyword>
<organism evidence="2 3">
    <name type="scientific">Gymnopus androsaceus JB14</name>
    <dbReference type="NCBI Taxonomy" id="1447944"/>
    <lineage>
        <taxon>Eukaryota</taxon>
        <taxon>Fungi</taxon>
        <taxon>Dikarya</taxon>
        <taxon>Basidiomycota</taxon>
        <taxon>Agaricomycotina</taxon>
        <taxon>Agaricomycetes</taxon>
        <taxon>Agaricomycetidae</taxon>
        <taxon>Agaricales</taxon>
        <taxon>Marasmiineae</taxon>
        <taxon>Omphalotaceae</taxon>
        <taxon>Gymnopus</taxon>
    </lineage>
</organism>
<evidence type="ECO:0000313" key="2">
    <source>
        <dbReference type="EMBL" id="KAE9392194.1"/>
    </source>
</evidence>
<sequence>MKFTIFVALATSAALVGSSPLRGLLKSRTGTAIITAACTTDTDCASGCCGFTKATCEGACVALQRDGCGHGDATSNANAAAALGVCSSLVANFKPQSAAGASSASGAANNVGSGAAAGAASSTTTSEGALGTQFITGPCSANSDCASGCCVTSKQTCGAVLAQPNKAADCIGGVAISSLDGGAATSPAPAAAASPAAASAASSTTTSEGALGTQFITGPCSANNDCASGCCVTSKQTCGAVLAQPNKAADCIGGVAISSLDGGAATSPAPAAAASSPAAAASANNSGSRICRRKQWYFITGPCAVNNDCVSGCCVTSKLTCGAVGAQPGGASDCVGGTALPNLAA</sequence>
<dbReference type="AlphaFoldDB" id="A0A6A4H494"/>
<evidence type="ECO:0000313" key="3">
    <source>
        <dbReference type="Proteomes" id="UP000799118"/>
    </source>
</evidence>
<feature type="chain" id="PRO_5025531313" description="Biotrophy-associated secreted protein 2" evidence="1">
    <location>
        <begin position="19"/>
        <end position="345"/>
    </location>
</feature>
<accession>A0A6A4H494</accession>
<dbReference type="EMBL" id="ML769602">
    <property type="protein sequence ID" value="KAE9392194.1"/>
    <property type="molecule type" value="Genomic_DNA"/>
</dbReference>
<keyword evidence="3" id="KW-1185">Reference proteome</keyword>
<feature type="signal peptide" evidence="1">
    <location>
        <begin position="1"/>
        <end position="18"/>
    </location>
</feature>
<gene>
    <name evidence="2" type="ORF">BT96DRAFT_1023719</name>
</gene>
<evidence type="ECO:0008006" key="4">
    <source>
        <dbReference type="Google" id="ProtNLM"/>
    </source>
</evidence>
<dbReference type="Proteomes" id="UP000799118">
    <property type="component" value="Unassembled WGS sequence"/>
</dbReference>
<reference evidence="2" key="1">
    <citation type="journal article" date="2019" name="Environ. Microbiol.">
        <title>Fungal ecological strategies reflected in gene transcription - a case study of two litter decomposers.</title>
        <authorList>
            <person name="Barbi F."/>
            <person name="Kohler A."/>
            <person name="Barry K."/>
            <person name="Baskaran P."/>
            <person name="Daum C."/>
            <person name="Fauchery L."/>
            <person name="Ihrmark K."/>
            <person name="Kuo A."/>
            <person name="LaButti K."/>
            <person name="Lipzen A."/>
            <person name="Morin E."/>
            <person name="Grigoriev I.V."/>
            <person name="Henrissat B."/>
            <person name="Lindahl B."/>
            <person name="Martin F."/>
        </authorList>
    </citation>
    <scope>NUCLEOTIDE SEQUENCE</scope>
    <source>
        <strain evidence="2">JB14</strain>
    </source>
</reference>
<proteinExistence type="predicted"/>
<name>A0A6A4H494_9AGAR</name>